<name>A0ABP6CQY5_9ACTN</name>
<comment type="caution">
    <text evidence="2">The sequence shown here is derived from an EMBL/GenBank/DDBJ whole genome shotgun (WGS) entry which is preliminary data.</text>
</comment>
<reference evidence="3" key="1">
    <citation type="journal article" date="2019" name="Int. J. Syst. Evol. Microbiol.">
        <title>The Global Catalogue of Microorganisms (GCM) 10K type strain sequencing project: providing services to taxonomists for standard genome sequencing and annotation.</title>
        <authorList>
            <consortium name="The Broad Institute Genomics Platform"/>
            <consortium name="The Broad Institute Genome Sequencing Center for Infectious Disease"/>
            <person name="Wu L."/>
            <person name="Ma J."/>
        </authorList>
    </citation>
    <scope>NUCLEOTIDE SEQUENCE [LARGE SCALE GENOMIC DNA]</scope>
    <source>
        <strain evidence="3">JCM 6833</strain>
    </source>
</reference>
<evidence type="ECO:0008006" key="4">
    <source>
        <dbReference type="Google" id="ProtNLM"/>
    </source>
</evidence>
<keyword evidence="1" id="KW-0812">Transmembrane</keyword>
<sequence length="68" mass="7205">MNPLNDPTIAYLRALLGARVEKARAETDRGASAIEWAIITALLAGIAIAIGAIIFQTIEKKARSINTG</sequence>
<evidence type="ECO:0000313" key="3">
    <source>
        <dbReference type="Proteomes" id="UP001501509"/>
    </source>
</evidence>
<dbReference type="EMBL" id="BAAATD010000011">
    <property type="protein sequence ID" value="GAA2624210.1"/>
    <property type="molecule type" value="Genomic_DNA"/>
</dbReference>
<dbReference type="Proteomes" id="UP001501509">
    <property type="component" value="Unassembled WGS sequence"/>
</dbReference>
<keyword evidence="1" id="KW-1133">Transmembrane helix</keyword>
<evidence type="ECO:0000256" key="1">
    <source>
        <dbReference type="SAM" id="Phobius"/>
    </source>
</evidence>
<keyword evidence="3" id="KW-1185">Reference proteome</keyword>
<feature type="transmembrane region" description="Helical" evidence="1">
    <location>
        <begin position="36"/>
        <end position="55"/>
    </location>
</feature>
<protein>
    <recommendedName>
        <fullName evidence="4">Integral membrane protein</fullName>
    </recommendedName>
</protein>
<proteinExistence type="predicted"/>
<evidence type="ECO:0000313" key="2">
    <source>
        <dbReference type="EMBL" id="GAA2624210.1"/>
    </source>
</evidence>
<gene>
    <name evidence="2" type="ORF">GCM10010411_70840</name>
</gene>
<keyword evidence="1" id="KW-0472">Membrane</keyword>
<organism evidence="2 3">
    <name type="scientific">Actinomadura fulvescens</name>
    <dbReference type="NCBI Taxonomy" id="46160"/>
    <lineage>
        <taxon>Bacteria</taxon>
        <taxon>Bacillati</taxon>
        <taxon>Actinomycetota</taxon>
        <taxon>Actinomycetes</taxon>
        <taxon>Streptosporangiales</taxon>
        <taxon>Thermomonosporaceae</taxon>
        <taxon>Actinomadura</taxon>
    </lineage>
</organism>
<dbReference type="RefSeq" id="WP_344546841.1">
    <property type="nucleotide sequence ID" value="NZ_BAAATD010000011.1"/>
</dbReference>
<accession>A0ABP6CQY5</accession>